<dbReference type="PROSITE" id="PS52004">
    <property type="entry name" value="KS3_2"/>
    <property type="match status" value="2"/>
</dbReference>
<evidence type="ECO:0000259" key="10">
    <source>
        <dbReference type="PROSITE" id="PS50075"/>
    </source>
</evidence>
<feature type="region of interest" description="C-terminal hotdog fold" evidence="8">
    <location>
        <begin position="2038"/>
        <end position="2177"/>
    </location>
</feature>
<feature type="region of interest" description="Disordered" evidence="9">
    <location>
        <begin position="2198"/>
        <end position="2230"/>
    </location>
</feature>
<evidence type="ECO:0000256" key="9">
    <source>
        <dbReference type="SAM" id="MobiDB-lite"/>
    </source>
</evidence>
<dbReference type="InterPro" id="IPR057326">
    <property type="entry name" value="KR_dom"/>
</dbReference>
<dbReference type="InterPro" id="IPR016036">
    <property type="entry name" value="Malonyl_transacylase_ACP-bd"/>
</dbReference>
<dbReference type="Pfam" id="PF00698">
    <property type="entry name" value="Acyl_transf_1"/>
    <property type="match status" value="2"/>
</dbReference>
<dbReference type="SMART" id="SM00826">
    <property type="entry name" value="PKS_DH"/>
    <property type="match status" value="1"/>
</dbReference>
<feature type="domain" description="Carrier" evidence="10">
    <location>
        <begin position="921"/>
        <end position="996"/>
    </location>
</feature>
<feature type="region of interest" description="Disordered" evidence="9">
    <location>
        <begin position="426"/>
        <end position="446"/>
    </location>
</feature>
<dbReference type="PROSITE" id="PS50075">
    <property type="entry name" value="CARRIER"/>
    <property type="match status" value="2"/>
</dbReference>
<dbReference type="PROSITE" id="PS52019">
    <property type="entry name" value="PKS_MFAS_DH"/>
    <property type="match status" value="1"/>
</dbReference>
<dbReference type="Gene3D" id="3.30.70.3290">
    <property type="match status" value="2"/>
</dbReference>
<dbReference type="SUPFAM" id="SSF55048">
    <property type="entry name" value="Probable ACP-binding domain of malonyl-CoA ACP transacylase"/>
    <property type="match status" value="2"/>
</dbReference>
<dbReference type="Pfam" id="PF13602">
    <property type="entry name" value="ADH_zinc_N_2"/>
    <property type="match status" value="1"/>
</dbReference>
<dbReference type="InterPro" id="IPR020807">
    <property type="entry name" value="PKS_DH"/>
</dbReference>
<feature type="domain" description="Ketosynthase family 3 (KS3)" evidence="11">
    <location>
        <begin position="4"/>
        <end position="417"/>
    </location>
</feature>
<evidence type="ECO:0000259" key="11">
    <source>
        <dbReference type="PROSITE" id="PS52004"/>
    </source>
</evidence>
<evidence type="ECO:0000313" key="13">
    <source>
        <dbReference type="EMBL" id="GAA2111136.1"/>
    </source>
</evidence>
<dbReference type="InterPro" id="IPR049900">
    <property type="entry name" value="PKS_mFAS_DH"/>
</dbReference>
<dbReference type="InterPro" id="IPR014031">
    <property type="entry name" value="Ketoacyl_synth_C"/>
</dbReference>
<dbReference type="SUPFAM" id="SSF52151">
    <property type="entry name" value="FabD/lysophospholipase-like"/>
    <property type="match status" value="2"/>
</dbReference>
<gene>
    <name evidence="13" type="ORF">GCM10009802_08650</name>
</gene>
<feature type="region of interest" description="N-terminal hotdog fold" evidence="8">
    <location>
        <begin position="1896"/>
        <end position="2025"/>
    </location>
</feature>
<dbReference type="InterPro" id="IPR013968">
    <property type="entry name" value="PKS_KR"/>
</dbReference>
<dbReference type="InterPro" id="IPR036736">
    <property type="entry name" value="ACP-like_sf"/>
</dbReference>
<sequence length="3114" mass="320418">MTGTDPIAVVGLACRLPGASSPAEFWRLLRDGVDAVGEVPESRRRHAGGPGYGAFLERVDAFDPEFFGISPREAAVMDPQQRLMLELAWEALENAGIVPYDLSRTATAVYASAIWDDYAELAHRRGGPARTHHTFAGTRRAMLANRVSYALGCTGPSLTVDTGQSSSLVAVHLACESLRRGESTLALVGGVNLVLAPGSTATSDRMGALSASGRCRTFDAAADGYVRGEGGAVLVLKPLPRALADGDFVSCVIRGSAVNNDGGGDSLGAPRRRTQEEVLRLAYRRAGTDPGAVQFVELHGTGTPAGDPVEAAALGAVVGAARPAGDPVRVGSVKTNIGHLEGAAGIVGLLKVVLSVRGRELAPSLHYVTPHPGIPLDRLNLRVQATRAGWPRPERPLVAGVSSFGLGGTNCHVVVAEPEIPAPGGAFGGAGGSRAEGSRVAGADAPSLPWPFSARGPAALREQSARLLRDLRAHPGRTPQDVGLSLATTRARFDHRAVVLAPGEDRLRDGAARLSRGEPAPGVVQGVVLPGAGPVFVFPGQGSQWRGMALELYEESEVFAGALDECAAALAPYTGRSLLADVRGELSRGDVVQPALWAVMVSLARLWESFGVVPSAVVGHSQGEIAAAVVAGALSLEEGARVAALRSQVIARGLAGQGGLVSVALPADEVRDLLAAVGGGLCVGAVNGPAATVVSGPPAALEKLTAVLAVRRIRTRRVDIDYASHSAQVDAVVPELLDVLGEVCTRSCRVPFCSTVTGEMLDGRELDAGYWVRNLRRTVRFSDVVRHLLGRGHRLFIETGPHPVLSAAVSATADALGVEAGAVGSLRRGDGGRQGFLTGVAQAWTRGAAVAWEAAFEGLGARRVPLPTYPFQRTGHWLPPGADEASDEASAAAPPAGPETGDAAPVSVPAGAPAAGDRQGRSLLDVVRSHAAAVLGYADPERVAERTTFKDAGFDSHMSVELRDRLATATGQRLPSDVLFSFPTPAALAERLGARPTDPSAAAGARERSDRRPGDEAGDEAGDEPIAVVGMACRYPGGVRSPEDLWRLVADGTDAITGFPHDRGWDTGGAGRTWRGGFLAGATEFDAGFFGISPREALTMDPQQRVLLEVCWEAVERSGIVPATLRGTTTGVFVGAMAQEYGARLDQAPEGFEGQILTGGTPSVLSGRVAYTLGLHGPALTVDTACSSSLVSLHLAAQSLRQGDCSLALAGGVAVMANPGMFLEFGRQGGLSADGRCKAFGAAADGTSWAEGAGVLVLERLSYARRNGHRVLALLRGSAVNQDGASNGLTAPHGPAQEQVIRRALAAAGLTAGDVDAVEAHGTGTRLGDPIEAHALLATYGQDRDPGDPLYLGSLKSNIGHAQAAAGVGGVIKMVLAMRNGVLPPTLHADPPSPHVDWASGAVALLAETRAWPGRGRPRRAGVSSFGISGTNAHVIVEEAAEPAEPVDARPEPAAPVVVWPVSGHTPRGLAAQAGRLRDFARAHPGHAAADIGWSLAATRAALEHRAVAIGGNADDLTKGLAALAAGEPAAHLVTGRATGVGAGPVFVFPGQGSQWRGMALELSGQSAAFAEALDECAAVLAPWTGRSLRADLEGDLGRADVVQPALWAVMVSLARLWESFGVAPSAVVGHSQGEIAAAVVAGALSLEDGARVAALRSRVIARRLAGGGGMVSVALPPDAVRERLDALGGGLCVAAVNGPATTVVSGPLAALAELTAALAAEQVRVRRANVDYASHSAQVDAIAAELAEVLGEVRTRSCRVPFCSTVTGEMLDGRELDAGYWVRNLRRPVRFSDAVRKLLGQGHRMFIETSAHPVLTMGVQETAEADAVAVGSLRRGDGGAERFLTSLAEAHVHGAAVDWAPAFHGARAVDLPTYAFERRRYWMAAPAPAAHTGDHPLARSVTRLADSDAALLTASLSRRTAPWLADHVVSGSVLLPGAALVELVLRAGEEVGCGRLEELILHAPLHLPERDAVQVQIAVRPPEDGTAAVPRRPVVVHARPAGAAPGEPWAGLAAGVLAPARGVPGGSVRTDWPPADAELLTADTLYAELAALGYDYGPAFRGLGAAWRRGGEVFAEVALPAGDPLAAAGYGIHPALLDACLHAALPGRVDERAGRPALPFAWSGVELFATGATAARVRIVPDGEGAFALHVADAAGRPLATVESLTLRESTAADDAARADGSGRLYRIRWRPAALPDSPTAAGNLPAAAGGSPASPADPAGAAGSGTPAYVLDGHATDLSALTDPVPPTVIAPVPDTGTAEDAATRVLGLVQEWLADERFAASRLAVAVTGEGPAQAAVAGLVRTARTEHPGRFALAHVTDDPGYRATVAALASLDEPEISVVAGQVRVPRLENAARRLPTAPADATWRIDATARGTLDSLAALPAPAAAGALPAGHVRVAMGAAGLNFRDVLIGLDMYPGRADMGVEGAGTVTGVGPGVTEPAVGDRVLGLIPGAMGPVAVADARTLVRMPEGWTFAQGAAVPVAYLTAWMGLVDGAGLARGERVLVHAATGGLGLAALHVARHMGAEVFATAAPAKQHLLRRLGLADDHIASSRDLDFRQRFREATGGAGMDVVLHTLAGEFTDASLDLLPRGGRFVEMGKTDVRDADAVAADRPGVVYRPFDLLAEDPGRVGDVLRRLAGLFAAGTLPPPPITAWDIREAPDAFETLKDAGHLGKAVLTLPRRLDPDRTVLITGGTGTLGRLLARHLVTRHGIRHLLLAGRRGLGADGAEAFAAELADLGAHVHVAACDVGDRRALRGLLAAVPADRPLGAVIHAAGTLDDAVVESLTPARVARVLRAKTRAAQHLDELTAGLDLDAFVLFSSVAGLLGTAGQANYAAANATLDALARHRRRRGLPAVSLAWGLWREAGGMTGHLAERDLDRLAGAGVAPLDSADGLALFDAALAGGEPVQVAARLDLPGLRRQAAAGELAALFGGLVGTVRPQAAAGAPAGEAGADDGALARRLAGTPPEERRRVLLGLVRSQAATVLRHGTAQEIVPDRPFRELGFDSLTAVELRNRLTTAAGVRLPSTVVFRHPTPSELADRLHTELFPPGPEHTASNGTTGTTGTTGPTVTAATGPDAGGGGGAPEHVPLVDDELLALIDKAVEGE</sequence>
<dbReference type="InterPro" id="IPR013154">
    <property type="entry name" value="ADH-like_N"/>
</dbReference>
<dbReference type="InterPro" id="IPR042104">
    <property type="entry name" value="PKS_dehydratase_sf"/>
</dbReference>
<feature type="compositionally biased region" description="Low complexity" evidence="9">
    <location>
        <begin position="3062"/>
        <end position="3084"/>
    </location>
</feature>
<keyword evidence="6" id="KW-0511">Multifunctional enzyme</keyword>
<dbReference type="PANTHER" id="PTHR43775">
    <property type="entry name" value="FATTY ACID SYNTHASE"/>
    <property type="match status" value="1"/>
</dbReference>
<dbReference type="InterPro" id="IPR020841">
    <property type="entry name" value="PKS_Beta-ketoAc_synthase_dom"/>
</dbReference>
<evidence type="ECO:0000256" key="7">
    <source>
        <dbReference type="ARBA" id="ARBA00023315"/>
    </source>
</evidence>
<keyword evidence="2" id="KW-0596">Phosphopantetheine</keyword>
<evidence type="ECO:0000313" key="14">
    <source>
        <dbReference type="Proteomes" id="UP001500443"/>
    </source>
</evidence>
<evidence type="ECO:0000256" key="1">
    <source>
        <dbReference type="ARBA" id="ARBA00004792"/>
    </source>
</evidence>
<dbReference type="PROSITE" id="PS00606">
    <property type="entry name" value="KS3_1"/>
    <property type="match status" value="1"/>
</dbReference>
<dbReference type="InterPro" id="IPR050091">
    <property type="entry name" value="PKS_NRPS_Biosynth_Enz"/>
</dbReference>
<keyword evidence="3" id="KW-0597">Phosphoprotein</keyword>
<dbReference type="SUPFAM" id="SSF51735">
    <property type="entry name" value="NAD(P)-binding Rossmann-fold domains"/>
    <property type="match status" value="3"/>
</dbReference>
<evidence type="ECO:0000256" key="8">
    <source>
        <dbReference type="PROSITE-ProRule" id="PRU01363"/>
    </source>
</evidence>
<dbReference type="Pfam" id="PF21089">
    <property type="entry name" value="PKS_DH_N"/>
    <property type="match status" value="1"/>
</dbReference>
<dbReference type="Pfam" id="PF00109">
    <property type="entry name" value="ketoacyl-synt"/>
    <property type="match status" value="2"/>
</dbReference>
<dbReference type="SUPFAM" id="SSF47336">
    <property type="entry name" value="ACP-like"/>
    <property type="match status" value="2"/>
</dbReference>
<evidence type="ECO:0000256" key="3">
    <source>
        <dbReference type="ARBA" id="ARBA00022553"/>
    </source>
</evidence>
<dbReference type="InterPro" id="IPR011032">
    <property type="entry name" value="GroES-like_sf"/>
</dbReference>
<dbReference type="InterPro" id="IPR001227">
    <property type="entry name" value="Ac_transferase_dom_sf"/>
</dbReference>
<evidence type="ECO:0008006" key="15">
    <source>
        <dbReference type="Google" id="ProtNLM"/>
    </source>
</evidence>
<dbReference type="InterPro" id="IPR020843">
    <property type="entry name" value="ER"/>
</dbReference>
<dbReference type="Gene3D" id="1.10.1200.10">
    <property type="entry name" value="ACP-like"/>
    <property type="match status" value="2"/>
</dbReference>
<dbReference type="CDD" id="cd00833">
    <property type="entry name" value="PKS"/>
    <property type="match status" value="2"/>
</dbReference>
<dbReference type="SUPFAM" id="SSF53901">
    <property type="entry name" value="Thiolase-like"/>
    <property type="match status" value="2"/>
</dbReference>
<dbReference type="InterPro" id="IPR032821">
    <property type="entry name" value="PKS_assoc"/>
</dbReference>
<dbReference type="SMART" id="SM00829">
    <property type="entry name" value="PKS_ER"/>
    <property type="match status" value="1"/>
</dbReference>
<dbReference type="EMBL" id="BAAAPF010000011">
    <property type="protein sequence ID" value="GAA2111136.1"/>
    <property type="molecule type" value="Genomic_DNA"/>
</dbReference>
<dbReference type="Pfam" id="PF00550">
    <property type="entry name" value="PP-binding"/>
    <property type="match status" value="2"/>
</dbReference>
<keyword evidence="5" id="KW-0045">Antibiotic biosynthesis</keyword>
<dbReference type="SMART" id="SM00825">
    <property type="entry name" value="PKS_KS"/>
    <property type="match status" value="2"/>
</dbReference>
<comment type="caution">
    <text evidence="13">The sequence shown here is derived from an EMBL/GenBank/DDBJ whole genome shotgun (WGS) entry which is preliminary data.</text>
</comment>
<keyword evidence="7" id="KW-0012">Acyltransferase</keyword>
<dbReference type="RefSeq" id="WP_344288006.1">
    <property type="nucleotide sequence ID" value="NZ_BAAAPF010000011.1"/>
</dbReference>
<protein>
    <recommendedName>
        <fullName evidence="15">Type I polyketide synthase</fullName>
    </recommendedName>
</protein>
<dbReference type="CDD" id="cd08956">
    <property type="entry name" value="KR_3_FAS_SDR_x"/>
    <property type="match status" value="1"/>
</dbReference>
<dbReference type="PANTHER" id="PTHR43775:SF51">
    <property type="entry name" value="INACTIVE PHENOLPHTHIOCEROL SYNTHESIS POLYKETIDE SYNTHASE TYPE I PKS1-RELATED"/>
    <property type="match status" value="1"/>
</dbReference>
<feature type="active site" description="Proton acceptor; for dehydratase activity" evidence="8">
    <location>
        <position position="1928"/>
    </location>
</feature>
<feature type="compositionally biased region" description="Low complexity" evidence="9">
    <location>
        <begin position="2199"/>
        <end position="2230"/>
    </location>
</feature>
<feature type="active site" description="Proton donor; for dehydratase activity" evidence="8">
    <location>
        <position position="2099"/>
    </location>
</feature>
<feature type="domain" description="Ketosynthase family 3 (KS3)" evidence="11">
    <location>
        <begin position="1023"/>
        <end position="1439"/>
    </location>
</feature>
<feature type="domain" description="PKS/mFAS DH" evidence="12">
    <location>
        <begin position="1896"/>
        <end position="2177"/>
    </location>
</feature>
<proteinExistence type="predicted"/>
<feature type="compositionally biased region" description="Low complexity" evidence="9">
    <location>
        <begin position="880"/>
        <end position="917"/>
    </location>
</feature>
<accession>A0ABN2XGF2</accession>
<comment type="pathway">
    <text evidence="1">Antibiotic biosynthesis.</text>
</comment>
<dbReference type="InterPro" id="IPR009081">
    <property type="entry name" value="PP-bd_ACP"/>
</dbReference>
<feature type="region of interest" description="Disordered" evidence="9">
    <location>
        <begin position="990"/>
        <end position="1025"/>
    </location>
</feature>
<dbReference type="Pfam" id="PF16197">
    <property type="entry name" value="KAsynt_C_assoc"/>
    <property type="match status" value="2"/>
</dbReference>
<evidence type="ECO:0000256" key="4">
    <source>
        <dbReference type="ARBA" id="ARBA00022679"/>
    </source>
</evidence>
<dbReference type="Pfam" id="PF02801">
    <property type="entry name" value="Ketoacyl-synt_C"/>
    <property type="match status" value="2"/>
</dbReference>
<evidence type="ECO:0000259" key="12">
    <source>
        <dbReference type="PROSITE" id="PS52019"/>
    </source>
</evidence>
<feature type="compositionally biased region" description="Basic and acidic residues" evidence="9">
    <location>
        <begin position="1005"/>
        <end position="1015"/>
    </location>
</feature>
<dbReference type="Gene3D" id="3.90.180.10">
    <property type="entry name" value="Medium-chain alcohol dehydrogenases, catalytic domain"/>
    <property type="match status" value="1"/>
</dbReference>
<dbReference type="SMART" id="SM00822">
    <property type="entry name" value="PKS_KR"/>
    <property type="match status" value="1"/>
</dbReference>
<dbReference type="InterPro" id="IPR036291">
    <property type="entry name" value="NAD(P)-bd_dom_sf"/>
</dbReference>
<dbReference type="Pfam" id="PF14765">
    <property type="entry name" value="PS-DH"/>
    <property type="match status" value="1"/>
</dbReference>
<dbReference type="InterPro" id="IPR020806">
    <property type="entry name" value="PKS_PP-bd"/>
</dbReference>
<name>A0ABN2XGF2_9ACTN</name>
<dbReference type="InterPro" id="IPR049551">
    <property type="entry name" value="PKS_DH_C"/>
</dbReference>
<feature type="domain" description="Carrier" evidence="10">
    <location>
        <begin position="2979"/>
        <end position="3054"/>
    </location>
</feature>
<feature type="region of interest" description="Disordered" evidence="9">
    <location>
        <begin position="3052"/>
        <end position="3096"/>
    </location>
</feature>
<dbReference type="Gene3D" id="3.40.50.720">
    <property type="entry name" value="NAD(P)-binding Rossmann-like Domain"/>
    <property type="match status" value="3"/>
</dbReference>
<dbReference type="InterPro" id="IPR049552">
    <property type="entry name" value="PKS_DH_N"/>
</dbReference>
<dbReference type="InterPro" id="IPR016039">
    <property type="entry name" value="Thiolase-like"/>
</dbReference>
<dbReference type="InterPro" id="IPR014030">
    <property type="entry name" value="Ketoacyl_synth_N"/>
</dbReference>
<dbReference type="CDD" id="cd05195">
    <property type="entry name" value="enoyl_red"/>
    <property type="match status" value="1"/>
</dbReference>
<dbReference type="SMART" id="SM00823">
    <property type="entry name" value="PKS_PP"/>
    <property type="match status" value="2"/>
</dbReference>
<dbReference type="Gene3D" id="3.40.47.10">
    <property type="match status" value="2"/>
</dbReference>
<dbReference type="Gene3D" id="3.40.366.10">
    <property type="entry name" value="Malonyl-Coenzyme A Acyl Carrier Protein, domain 2"/>
    <property type="match status" value="2"/>
</dbReference>
<dbReference type="Pfam" id="PF08240">
    <property type="entry name" value="ADH_N"/>
    <property type="match status" value="1"/>
</dbReference>
<dbReference type="InterPro" id="IPR014043">
    <property type="entry name" value="Acyl_transferase_dom"/>
</dbReference>
<dbReference type="Proteomes" id="UP001500443">
    <property type="component" value="Unassembled WGS sequence"/>
</dbReference>
<dbReference type="SMART" id="SM01294">
    <property type="entry name" value="PKS_PP_betabranch"/>
    <property type="match status" value="1"/>
</dbReference>
<dbReference type="InterPro" id="IPR006162">
    <property type="entry name" value="Ppantetheine_attach_site"/>
</dbReference>
<dbReference type="SMART" id="SM00827">
    <property type="entry name" value="PKS_AT"/>
    <property type="match status" value="2"/>
</dbReference>
<dbReference type="PROSITE" id="PS00012">
    <property type="entry name" value="PHOSPHOPANTETHEINE"/>
    <property type="match status" value="1"/>
</dbReference>
<evidence type="ECO:0000256" key="2">
    <source>
        <dbReference type="ARBA" id="ARBA00022450"/>
    </source>
</evidence>
<dbReference type="SUPFAM" id="SSF50129">
    <property type="entry name" value="GroES-like"/>
    <property type="match status" value="1"/>
</dbReference>
<dbReference type="Pfam" id="PF08659">
    <property type="entry name" value="KR"/>
    <property type="match status" value="1"/>
</dbReference>
<feature type="region of interest" description="Disordered" evidence="9">
    <location>
        <begin position="875"/>
        <end position="917"/>
    </location>
</feature>
<evidence type="ECO:0000256" key="5">
    <source>
        <dbReference type="ARBA" id="ARBA00023194"/>
    </source>
</evidence>
<reference evidence="13 14" key="1">
    <citation type="journal article" date="2019" name="Int. J. Syst. Evol. Microbiol.">
        <title>The Global Catalogue of Microorganisms (GCM) 10K type strain sequencing project: providing services to taxonomists for standard genome sequencing and annotation.</title>
        <authorList>
            <consortium name="The Broad Institute Genomics Platform"/>
            <consortium name="The Broad Institute Genome Sequencing Center for Infectious Disease"/>
            <person name="Wu L."/>
            <person name="Ma J."/>
        </authorList>
    </citation>
    <scope>NUCLEOTIDE SEQUENCE [LARGE SCALE GENOMIC DNA]</scope>
    <source>
        <strain evidence="13 14">JCM 15481</strain>
    </source>
</reference>
<organism evidence="13 14">
    <name type="scientific">Streptomyces synnematoformans</name>
    <dbReference type="NCBI Taxonomy" id="415721"/>
    <lineage>
        <taxon>Bacteria</taxon>
        <taxon>Bacillati</taxon>
        <taxon>Actinomycetota</taxon>
        <taxon>Actinomycetes</taxon>
        <taxon>Kitasatosporales</taxon>
        <taxon>Streptomycetaceae</taxon>
        <taxon>Streptomyces</taxon>
    </lineage>
</organism>
<dbReference type="Gene3D" id="3.10.129.110">
    <property type="entry name" value="Polyketide synthase dehydratase"/>
    <property type="match status" value="1"/>
</dbReference>
<dbReference type="InterPro" id="IPR016035">
    <property type="entry name" value="Acyl_Trfase/lysoPLipase"/>
</dbReference>
<keyword evidence="4" id="KW-0808">Transferase</keyword>
<dbReference type="InterPro" id="IPR018201">
    <property type="entry name" value="Ketoacyl_synth_AS"/>
</dbReference>
<evidence type="ECO:0000256" key="6">
    <source>
        <dbReference type="ARBA" id="ARBA00023268"/>
    </source>
</evidence>
<keyword evidence="14" id="KW-1185">Reference proteome</keyword>